<dbReference type="PANTHER" id="PTHR23167:SF69">
    <property type="entry name" value="FI18193P1"/>
    <property type="match status" value="1"/>
</dbReference>
<comment type="similarity">
    <text evidence="1">Belongs to the cytospin-A family.</text>
</comment>
<feature type="domain" description="Calponin-homology (CH)" evidence="5">
    <location>
        <begin position="854"/>
        <end position="959"/>
    </location>
</feature>
<evidence type="ECO:0000256" key="1">
    <source>
        <dbReference type="ARBA" id="ARBA00009452"/>
    </source>
</evidence>
<sequence length="961" mass="106059">MKSSRTKVAAATSSKSETILRNPVSASSSSTSLAALRALRAGNCTTLPARGPSVKSSETTGSIKTTKRTVEGKSIKKHFLSKSSDSLSALSNLAHKKAKSQTVAVLVSPSPQSQSRGIRHPVATVRKDKEGSLIGGTVLTCSASCSHGLTEQANSSQEMRRSVSSNCLDGPSSVARAGAAGTDRRLSITAHSQLVEEMMPSISLLASHLTPSQPGVTLVSAGTQTDDARKAQAQTVCATDSMTAHQLGEMEFESLLAEHSQMSQQLSDLCKVEHSHGGTGHQSSADYLSSMDGEGMSETDAGGALAKSNQSINDWDAQSNISLCSEPSLAGLQDRIQQMEENHHSTHEELQATLQELSEMSDLVVAYKKENDVLTQEKELLAEKVHVYQTQADSLKKIIYRQSAGDENSSPEEGSSQKEKTLVDLMKGLQEEKEELQSHLDGALEINSKLTAALEDTQNKLHNLDQWCDQVETDKKQAERDVTSAREAAKRLEAEVARYASQLDSEKYKVAQLEAVAKTTSKAELEDLLDHVRQEKNRLDEELAKAKDCINSLERDLAAVQASLKASEDKKAALEVSLATNAQEFAQRLHVKESQSGVLQEEICRLKKELDDLELNGHTKDQQAKQVSEHYESLKEQYLQEQKQWRFFQDDLLTAVRVANDFRTECELRTKSTLEENQLLKRKNDDLTVELERLKAKKAASPPKPLLTIDSESRPRLDPLPLLRSPAEREALTPKTPRTPNQQVSVRSIIQNLESNGQPRQPYRPQASSPVNKSSGIRRRDDNIVRSESNSSLDSADHRLLDFADKYVDDEPSMPGDGLKPILSTKSQRNSLTGERSERKDVHDALGSLTKGKGSKRNALLKFCQDKTIGYSKIDITNFSSSWNDGLAFCALLHSYLPDRIPYQELDSKDKRRNFTLAFEAAKSVGIPQTLNISDLLSDDRPNWRDVMDYVISIYQHFELT</sequence>
<dbReference type="CDD" id="cd21199">
    <property type="entry name" value="CH_CYTS"/>
    <property type="match status" value="1"/>
</dbReference>
<dbReference type="SUPFAM" id="SSF47576">
    <property type="entry name" value="Calponin-homology domain, CH-domain"/>
    <property type="match status" value="1"/>
</dbReference>
<dbReference type="InterPro" id="IPR050540">
    <property type="entry name" value="F-actin_Monoox_Mical"/>
</dbReference>
<dbReference type="OrthoDB" id="21607at2759"/>
<dbReference type="PROSITE" id="PS50021">
    <property type="entry name" value="CH"/>
    <property type="match status" value="1"/>
</dbReference>
<keyword evidence="7" id="KW-1185">Reference proteome</keyword>
<feature type="compositionally biased region" description="Polar residues" evidence="4">
    <location>
        <begin position="824"/>
        <end position="834"/>
    </location>
</feature>
<dbReference type="Gene3D" id="1.10.418.10">
    <property type="entry name" value="Calponin-like domain"/>
    <property type="match status" value="1"/>
</dbReference>
<feature type="compositionally biased region" description="Polar residues" evidence="4">
    <location>
        <begin position="766"/>
        <end position="775"/>
    </location>
</feature>
<feature type="coiled-coil region" evidence="3">
    <location>
        <begin position="419"/>
        <end position="570"/>
    </location>
</feature>
<evidence type="ECO:0000256" key="4">
    <source>
        <dbReference type="SAM" id="MobiDB-lite"/>
    </source>
</evidence>
<dbReference type="EMBL" id="BDGG01000009">
    <property type="protein sequence ID" value="GAV03447.1"/>
    <property type="molecule type" value="Genomic_DNA"/>
</dbReference>
<evidence type="ECO:0000313" key="7">
    <source>
        <dbReference type="Proteomes" id="UP000186922"/>
    </source>
</evidence>
<comment type="caution">
    <text evidence="6">The sequence shown here is derived from an EMBL/GenBank/DDBJ whole genome shotgun (WGS) entry which is preliminary data.</text>
</comment>
<accession>A0A1D1VPE2</accession>
<dbReference type="FunFam" id="1.10.418.10:FF:000020">
    <property type="entry name" value="Cytospin-A isoform 1"/>
    <property type="match status" value="1"/>
</dbReference>
<reference evidence="6 7" key="1">
    <citation type="journal article" date="2016" name="Nat. Commun.">
        <title>Extremotolerant tardigrade genome and improved radiotolerance of human cultured cells by tardigrade-unique protein.</title>
        <authorList>
            <person name="Hashimoto T."/>
            <person name="Horikawa D.D."/>
            <person name="Saito Y."/>
            <person name="Kuwahara H."/>
            <person name="Kozuka-Hata H."/>
            <person name="Shin-I T."/>
            <person name="Minakuchi Y."/>
            <person name="Ohishi K."/>
            <person name="Motoyama A."/>
            <person name="Aizu T."/>
            <person name="Enomoto A."/>
            <person name="Kondo K."/>
            <person name="Tanaka S."/>
            <person name="Hara Y."/>
            <person name="Koshikawa S."/>
            <person name="Sagara H."/>
            <person name="Miura T."/>
            <person name="Yokobori S."/>
            <person name="Miyagawa K."/>
            <person name="Suzuki Y."/>
            <person name="Kubo T."/>
            <person name="Oyama M."/>
            <person name="Kohara Y."/>
            <person name="Fujiyama A."/>
            <person name="Arakawa K."/>
            <person name="Katayama T."/>
            <person name="Toyoda A."/>
            <person name="Kunieda T."/>
        </authorList>
    </citation>
    <scope>NUCLEOTIDE SEQUENCE [LARGE SCALE GENOMIC DNA]</scope>
    <source>
        <strain evidence="6 7">YOKOZUNA-1</strain>
    </source>
</reference>
<keyword evidence="2 3" id="KW-0175">Coiled coil</keyword>
<dbReference type="AlphaFoldDB" id="A0A1D1VPE2"/>
<evidence type="ECO:0000256" key="3">
    <source>
        <dbReference type="SAM" id="Coils"/>
    </source>
</evidence>
<dbReference type="PANTHER" id="PTHR23167">
    <property type="entry name" value="CALPONIN HOMOLOGY DOMAIN-CONTAINING PROTEIN DDB_G0272472-RELATED"/>
    <property type="match status" value="1"/>
</dbReference>
<feature type="region of interest" description="Disordered" evidence="4">
    <location>
        <begin position="809"/>
        <end position="852"/>
    </location>
</feature>
<name>A0A1D1VPE2_RAMVA</name>
<feature type="compositionally biased region" description="Polar residues" evidence="4">
    <location>
        <begin position="736"/>
        <end position="759"/>
    </location>
</feature>
<evidence type="ECO:0000259" key="5">
    <source>
        <dbReference type="PROSITE" id="PS50021"/>
    </source>
</evidence>
<feature type="region of interest" description="Disordered" evidence="4">
    <location>
        <begin position="694"/>
        <end position="792"/>
    </location>
</feature>
<dbReference type="Pfam" id="PF00307">
    <property type="entry name" value="CH"/>
    <property type="match status" value="1"/>
</dbReference>
<dbReference type="Proteomes" id="UP000186922">
    <property type="component" value="Unassembled WGS sequence"/>
</dbReference>
<proteinExistence type="inferred from homology"/>
<dbReference type="SMART" id="SM00033">
    <property type="entry name" value="CH"/>
    <property type="match status" value="1"/>
</dbReference>
<dbReference type="InterPro" id="IPR036872">
    <property type="entry name" value="CH_dom_sf"/>
</dbReference>
<feature type="region of interest" description="Disordered" evidence="4">
    <location>
        <begin position="1"/>
        <end position="27"/>
    </location>
</feature>
<feature type="coiled-coil region" evidence="3">
    <location>
        <begin position="329"/>
        <end position="384"/>
    </location>
</feature>
<evidence type="ECO:0000313" key="6">
    <source>
        <dbReference type="EMBL" id="GAV03447.1"/>
    </source>
</evidence>
<protein>
    <recommendedName>
        <fullName evidence="5">Calponin-homology (CH) domain-containing protein</fullName>
    </recommendedName>
</protein>
<evidence type="ECO:0000256" key="2">
    <source>
        <dbReference type="ARBA" id="ARBA00023054"/>
    </source>
</evidence>
<organism evidence="6 7">
    <name type="scientific">Ramazzottius varieornatus</name>
    <name type="common">Water bear</name>
    <name type="synonym">Tardigrade</name>
    <dbReference type="NCBI Taxonomy" id="947166"/>
    <lineage>
        <taxon>Eukaryota</taxon>
        <taxon>Metazoa</taxon>
        <taxon>Ecdysozoa</taxon>
        <taxon>Tardigrada</taxon>
        <taxon>Eutardigrada</taxon>
        <taxon>Parachela</taxon>
        <taxon>Hypsibioidea</taxon>
        <taxon>Ramazzottiidae</taxon>
        <taxon>Ramazzottius</taxon>
    </lineage>
</organism>
<dbReference type="Gene3D" id="1.10.287.1490">
    <property type="match status" value="1"/>
</dbReference>
<gene>
    <name evidence="6" type="primary">RvY_13870</name>
    <name evidence="6" type="synonym">RvY_13870.1</name>
    <name evidence="6" type="ORF">RvY_13870-1</name>
</gene>
<feature type="compositionally biased region" description="Basic and acidic residues" evidence="4">
    <location>
        <begin position="835"/>
        <end position="844"/>
    </location>
</feature>
<dbReference type="InterPro" id="IPR001715">
    <property type="entry name" value="CH_dom"/>
</dbReference>